<comment type="caution">
    <text evidence="2">The sequence shown here is derived from an EMBL/GenBank/DDBJ whole genome shotgun (WGS) entry which is preliminary data.</text>
</comment>
<accession>A0A7C5Z669</accession>
<proteinExistence type="predicted"/>
<feature type="region of interest" description="Disordered" evidence="1">
    <location>
        <begin position="244"/>
        <end position="284"/>
    </location>
</feature>
<protein>
    <submittedName>
        <fullName evidence="2">Uncharacterized protein</fullName>
    </submittedName>
</protein>
<dbReference type="EMBL" id="DRUZ01000016">
    <property type="protein sequence ID" value="HHS01159.1"/>
    <property type="molecule type" value="Genomic_DNA"/>
</dbReference>
<gene>
    <name evidence="2" type="ORF">ENL71_01225</name>
</gene>
<feature type="compositionally biased region" description="Polar residues" evidence="1">
    <location>
        <begin position="274"/>
        <end position="283"/>
    </location>
</feature>
<evidence type="ECO:0000313" key="2">
    <source>
        <dbReference type="EMBL" id="HHS01159.1"/>
    </source>
</evidence>
<organism evidence="2">
    <name type="scientific">Caldicellulosiruptor owensensis</name>
    <dbReference type="NCBI Taxonomy" id="55205"/>
    <lineage>
        <taxon>Bacteria</taxon>
        <taxon>Bacillati</taxon>
        <taxon>Bacillota</taxon>
        <taxon>Bacillota incertae sedis</taxon>
        <taxon>Caldicellulosiruptorales</taxon>
        <taxon>Caldicellulosiruptoraceae</taxon>
        <taxon>Caldicellulosiruptor</taxon>
    </lineage>
</organism>
<reference evidence="2" key="1">
    <citation type="journal article" date="2020" name="mSystems">
        <title>Genome- and Community-Level Interaction Insights into Carbon Utilization and Element Cycling Functions of Hydrothermarchaeota in Hydrothermal Sediment.</title>
        <authorList>
            <person name="Zhou Z."/>
            <person name="Liu Y."/>
            <person name="Xu W."/>
            <person name="Pan J."/>
            <person name="Luo Z.H."/>
            <person name="Li M."/>
        </authorList>
    </citation>
    <scope>NUCLEOTIDE SEQUENCE [LARGE SCALE GENOMIC DNA]</scope>
    <source>
        <strain evidence="2">SpSt-102</strain>
    </source>
</reference>
<name>A0A7C5Z669_9FIRM</name>
<feature type="compositionally biased region" description="Polar residues" evidence="1">
    <location>
        <begin position="244"/>
        <end position="266"/>
    </location>
</feature>
<sequence>MGVFKITLKVSGLNKLKLIQVILTVFLLFLTFPVFSKAETNFMKNDEPWEKVLLKNGSWETQYAKYDGRTFLLVEYSGKRTPLNIDNFSSLPAVKMLLKSASVLKKIYIPLMQTSDYQKNLQSKQPTASAIQLVNVSISLKDSEGKFYGPFNVKEVNVAKTGSEEYPLYLDAVWVSEEDVILPAGNYELIIKSNIPLVIGDKAGTVPAVLLTGVDHAAQKSYEKEAEIISLLLKRIKEGKRSEIVQNNDMQQQVADKSGFRSNSQLEEGDKQKPTTNRSSFTLQEDDLQSADGALKKPRFNFTGTYSINLNALKSSTLMGATFNSKPDFSLEDYELTILDQGSHLQIIGRYEQIPFSLTAEIVESKENKLKAIIKGSTWLGPVSENIRRLNQSLPGSFRVRLPEPAQVSATINIVLEKPPGLVPLFSAIGNGTYFRPYVSGKGMDFNTYNISAKGQMLRRELPAFVMAAISQRLGTAGNIPGPDTPFQAATGMLFPPLVSVFAQIVESYYRRRVEEASATFEELKHKNPEAAALLVWAEAVPDPASIKENNVFDTAIEEINESYTEQTEETNYEISEEEKEIQEDYGFKEILSSDPGTKFFISEYDRLIAERDEWLHNLEVFKESADLSDQRAQELLQDYDRYISYLNQRIDEINSMSAKTNTLVLTIDHTGRTAEIVYDPEKGQWYNTETGNIFDMERYEKDVLPNLEKDKDFIETQRRKLETRDTVFDREMDKLVSDQKERSRLLERLQKIRNMAYGIEPPAPGVGDVNANIDRLIDDIGNIKISTENLRDRASRIARVVTDRFTGRTISEEEGSRLAKGVMPLSKRDGSFLSGIKADLQDFWNDVTNISIIADTSVQSSLDIVTGRTWAGMAGRMTLAALTGGYSEIPLSVGEAIYDIKESIEAGEDEVKATLKAVGKYTLGELAGACGEEFLKHSGLKLSPKAMEYMSKKLNTPVGELLWQKQTKEMVEGTAKKAYKGMVDPAESLCRKASDSLDYVRYRAEVEETAEMIAGKIKAGSELDVDDLRRVLRDPSVTRELKNAPEDIKRAYQNALEKNLYEPAINNTQSKLNEILNSRSTFKTELEKQYGRGTKVEVEIISIRTPGTSAEGIRLNADNDLSARIKITDANGQPVVDNKGNPVVRELKLKEVANVYNENFARASGMLDESGKFNIEKAQAQIPDVNWHQLTREQQLEVFAKRHNQQVTLPGIYHEEFARASGMLDESGKFNIEKAQAEMPDVNWHQLTREQQLEVFAKRHNQEVTDVFSPEAAVDFSKWAEHPLRKNLPAGESAVDLLKAGTPSARLMDPQGLSMMETYKIQEFFNRGGLANQTEAFEQLAKMGKLTNQLTEAFRKLGLPVEDVPENMLKAMEIVSNRNLSPQARILGLKQLGFEDPIDLANKLAGRIEGLQKLSTKLISEVAHNAQAKTSKQALQAVIAAVIRAHLNEK</sequence>
<evidence type="ECO:0000256" key="1">
    <source>
        <dbReference type="SAM" id="MobiDB-lite"/>
    </source>
</evidence>